<dbReference type="Proteomes" id="UP000245999">
    <property type="component" value="Chromosome"/>
</dbReference>
<dbReference type="InterPro" id="IPR051396">
    <property type="entry name" value="Bact_Antivir_Def_Nuclease"/>
</dbReference>
<dbReference type="Pfam" id="PF13476">
    <property type="entry name" value="AAA_23"/>
    <property type="match status" value="1"/>
</dbReference>
<keyword evidence="4" id="KW-1185">Reference proteome</keyword>
<dbReference type="InterPro" id="IPR027417">
    <property type="entry name" value="P-loop_NTPase"/>
</dbReference>
<dbReference type="OrthoDB" id="9805802at2"/>
<dbReference type="KEGG" id="hnv:DDQ68_04450"/>
<gene>
    <name evidence="3" type="ORF">DDQ68_04450</name>
</gene>
<dbReference type="SUPFAM" id="SSF52540">
    <property type="entry name" value="P-loop containing nucleoside triphosphate hydrolases"/>
    <property type="match status" value="1"/>
</dbReference>
<dbReference type="AlphaFoldDB" id="A0A2Z3GTU4"/>
<protein>
    <recommendedName>
        <fullName evidence="5">ATPase AAA-type core domain-containing protein</fullName>
    </recommendedName>
</protein>
<accession>A0A2Z3GTU4</accession>
<reference evidence="4" key="1">
    <citation type="submission" date="2018-04" db="EMBL/GenBank/DDBJ databases">
        <title>Complete genome of Antarctic heterotrophic bacterium Hymenobacter nivis.</title>
        <authorList>
            <person name="Terashima M."/>
        </authorList>
    </citation>
    <scope>NUCLEOTIDE SEQUENCE [LARGE SCALE GENOMIC DNA]</scope>
    <source>
        <strain evidence="4">NBRC 111535</strain>
    </source>
</reference>
<dbReference type="GO" id="GO:0016887">
    <property type="term" value="F:ATP hydrolysis activity"/>
    <property type="evidence" value="ECO:0007669"/>
    <property type="project" value="InterPro"/>
</dbReference>
<evidence type="ECO:0000313" key="4">
    <source>
        <dbReference type="Proteomes" id="UP000245999"/>
    </source>
</evidence>
<feature type="domain" description="Rad50/SbcC-type AAA" evidence="2">
    <location>
        <begin position="35"/>
        <end position="68"/>
    </location>
</feature>
<dbReference type="CDD" id="cd00267">
    <property type="entry name" value="ABC_ATPase"/>
    <property type="match status" value="1"/>
</dbReference>
<feature type="domain" description="Endonuclease GajA/Old nuclease/RecF-like AAA" evidence="1">
    <location>
        <begin position="282"/>
        <end position="331"/>
    </location>
</feature>
<dbReference type="InterPro" id="IPR041685">
    <property type="entry name" value="AAA_GajA/Old/RecF-like"/>
</dbReference>
<dbReference type="Gene3D" id="3.40.50.300">
    <property type="entry name" value="P-loop containing nucleotide triphosphate hydrolases"/>
    <property type="match status" value="1"/>
</dbReference>
<dbReference type="GO" id="GO:0006302">
    <property type="term" value="P:double-strand break repair"/>
    <property type="evidence" value="ECO:0007669"/>
    <property type="project" value="InterPro"/>
</dbReference>
<evidence type="ECO:0000259" key="2">
    <source>
        <dbReference type="Pfam" id="PF13476"/>
    </source>
</evidence>
<proteinExistence type="predicted"/>
<dbReference type="RefSeq" id="WP_109655206.1">
    <property type="nucleotide sequence ID" value="NZ_CP029145.1"/>
</dbReference>
<name>A0A2Z3GTU4_9BACT</name>
<evidence type="ECO:0000259" key="1">
    <source>
        <dbReference type="Pfam" id="PF13175"/>
    </source>
</evidence>
<organism evidence="3 4">
    <name type="scientific">Hymenobacter nivis</name>
    <dbReference type="NCBI Taxonomy" id="1850093"/>
    <lineage>
        <taxon>Bacteria</taxon>
        <taxon>Pseudomonadati</taxon>
        <taxon>Bacteroidota</taxon>
        <taxon>Cytophagia</taxon>
        <taxon>Cytophagales</taxon>
        <taxon>Hymenobacteraceae</taxon>
        <taxon>Hymenobacter</taxon>
    </lineage>
</organism>
<dbReference type="Pfam" id="PF13175">
    <property type="entry name" value="AAA_15"/>
    <property type="match status" value="1"/>
</dbReference>
<sequence length="596" mass="66283">MSKAAKIKALINSIHRAHAANQFPNYIEYIRFPHFKNLLDNTRIDFSFPLTVLTGLNGSGKSSALHAIYGAPKNRSTGRFWFSTLVDPIQQESNAPNCFVYGYKSAAGGIFEVLKSRIGTSKGADYWEPSRPIAAYGMTLLPGGKRRPAIEKKVVYLDFRAELSAFDQFFYFGQFSITSTLRSKQDVLRKYSKYVKSAIDTGTVVSVRNRKNSVPVTLTAAEIATVAKILGKTYDACVLLVHNFYGSGGLTAYFKTNALSYSEAYAGRGEYAVVKLVHEVSKVPNNSLIILDEPEVSLHPGAQEELKIFLLETLLAKKLQIVISTHSPKFVEFLPDNAIKIFLQDPSGKFIVQNSSHYLEAFQSIGMELHEDDKYIVIVEDITAKTIVEKVLTSMGTDYALLFRVIYYPGGSEEIYKRAVTYSEENEKHKFILLDGDKRKAVPDPSSFGVADAKDFSFLERTLKDATNIGFEKLGFRINGTGKTGDVAQKIASSNTYLAYLSTNLGYLPGRISEEMLWDEAYVTRKITEEGGTVPAFTTDYKRNIMMFANGLFGDDLPDSTASAKKLLINEMIKSRNSSYVELAGTLKSFKDSIPD</sequence>
<evidence type="ECO:0008006" key="5">
    <source>
        <dbReference type="Google" id="ProtNLM"/>
    </source>
</evidence>
<dbReference type="PANTHER" id="PTHR43581">
    <property type="entry name" value="ATP/GTP PHOSPHATASE"/>
    <property type="match status" value="1"/>
</dbReference>
<evidence type="ECO:0000313" key="3">
    <source>
        <dbReference type="EMBL" id="AWM32110.1"/>
    </source>
</evidence>
<dbReference type="PANTHER" id="PTHR43581:SF2">
    <property type="entry name" value="EXCINUCLEASE ATPASE SUBUNIT"/>
    <property type="match status" value="1"/>
</dbReference>
<dbReference type="InterPro" id="IPR038729">
    <property type="entry name" value="Rad50/SbcC_AAA"/>
</dbReference>
<dbReference type="EMBL" id="CP029145">
    <property type="protein sequence ID" value="AWM32110.1"/>
    <property type="molecule type" value="Genomic_DNA"/>
</dbReference>